<dbReference type="GO" id="GO:0005337">
    <property type="term" value="F:nucleoside transmembrane transporter activity"/>
    <property type="evidence" value="ECO:0007669"/>
    <property type="project" value="InterPro"/>
</dbReference>
<evidence type="ECO:0000256" key="3">
    <source>
        <dbReference type="ARBA" id="ARBA00022448"/>
    </source>
</evidence>
<feature type="transmembrane region" description="Helical" evidence="7">
    <location>
        <begin position="325"/>
        <end position="344"/>
    </location>
</feature>
<gene>
    <name evidence="9" type="primary">LOC111019056</name>
</gene>
<feature type="transmembrane region" description="Helical" evidence="7">
    <location>
        <begin position="164"/>
        <end position="182"/>
    </location>
</feature>
<feature type="transmembrane region" description="Helical" evidence="7">
    <location>
        <begin position="356"/>
        <end position="377"/>
    </location>
</feature>
<dbReference type="AlphaFoldDB" id="A0A6J1DDB8"/>
<evidence type="ECO:0000313" key="8">
    <source>
        <dbReference type="Proteomes" id="UP000504603"/>
    </source>
</evidence>
<evidence type="ECO:0000256" key="4">
    <source>
        <dbReference type="ARBA" id="ARBA00022692"/>
    </source>
</evidence>
<dbReference type="Proteomes" id="UP000504603">
    <property type="component" value="Unplaced"/>
</dbReference>
<dbReference type="Pfam" id="PF01733">
    <property type="entry name" value="Nucleoside_tran"/>
    <property type="match status" value="1"/>
</dbReference>
<feature type="transmembrane region" description="Helical" evidence="7">
    <location>
        <begin position="389"/>
        <end position="413"/>
    </location>
</feature>
<dbReference type="OrthoDB" id="1856718at2759"/>
<dbReference type="SUPFAM" id="SSF103473">
    <property type="entry name" value="MFS general substrate transporter"/>
    <property type="match status" value="1"/>
</dbReference>
<evidence type="ECO:0000256" key="1">
    <source>
        <dbReference type="ARBA" id="ARBA00004141"/>
    </source>
</evidence>
<proteinExistence type="inferred from homology"/>
<accession>A0A6J1DDB8</accession>
<dbReference type="InterPro" id="IPR036259">
    <property type="entry name" value="MFS_trans_sf"/>
</dbReference>
<keyword evidence="5 7" id="KW-1133">Transmembrane helix</keyword>
<dbReference type="GeneID" id="111019056"/>
<evidence type="ECO:0000256" key="7">
    <source>
        <dbReference type="SAM" id="Phobius"/>
    </source>
</evidence>
<dbReference type="GO" id="GO:0005886">
    <property type="term" value="C:plasma membrane"/>
    <property type="evidence" value="ECO:0007669"/>
    <property type="project" value="TreeGrafter"/>
</dbReference>
<keyword evidence="3" id="KW-0813">Transport</keyword>
<dbReference type="InterPro" id="IPR002259">
    <property type="entry name" value="Eqnu_transpt"/>
</dbReference>
<organism evidence="8 9">
    <name type="scientific">Momordica charantia</name>
    <name type="common">Bitter gourd</name>
    <name type="synonym">Balsam pear</name>
    <dbReference type="NCBI Taxonomy" id="3673"/>
    <lineage>
        <taxon>Eukaryota</taxon>
        <taxon>Viridiplantae</taxon>
        <taxon>Streptophyta</taxon>
        <taxon>Embryophyta</taxon>
        <taxon>Tracheophyta</taxon>
        <taxon>Spermatophyta</taxon>
        <taxon>Magnoliopsida</taxon>
        <taxon>eudicotyledons</taxon>
        <taxon>Gunneridae</taxon>
        <taxon>Pentapetalae</taxon>
        <taxon>rosids</taxon>
        <taxon>fabids</taxon>
        <taxon>Cucurbitales</taxon>
        <taxon>Cucurbitaceae</taxon>
        <taxon>Momordiceae</taxon>
        <taxon>Momordica</taxon>
    </lineage>
</organism>
<dbReference type="PANTHER" id="PTHR10332">
    <property type="entry name" value="EQUILIBRATIVE NUCLEOSIDE TRANSPORTER"/>
    <property type="match status" value="1"/>
</dbReference>
<dbReference type="PANTHER" id="PTHR10332:SF10">
    <property type="entry name" value="EQUILIBRATIVE NUCLEOSIDE TRANSPORTER 4"/>
    <property type="match status" value="1"/>
</dbReference>
<evidence type="ECO:0000256" key="2">
    <source>
        <dbReference type="ARBA" id="ARBA00007965"/>
    </source>
</evidence>
<keyword evidence="6 7" id="KW-0472">Membrane</keyword>
<keyword evidence="8" id="KW-1185">Reference proteome</keyword>
<feature type="transmembrane region" description="Helical" evidence="7">
    <location>
        <begin position="203"/>
        <end position="222"/>
    </location>
</feature>
<keyword evidence="4 7" id="KW-0812">Transmembrane</keyword>
<dbReference type="PIRSF" id="PIRSF016379">
    <property type="entry name" value="ENT"/>
    <property type="match status" value="1"/>
</dbReference>
<feature type="transmembrane region" description="Helical" evidence="7">
    <location>
        <begin position="295"/>
        <end position="313"/>
    </location>
</feature>
<feature type="transmembrane region" description="Helical" evidence="7">
    <location>
        <begin position="263"/>
        <end position="283"/>
    </location>
</feature>
<reference evidence="9" key="1">
    <citation type="submission" date="2025-08" db="UniProtKB">
        <authorList>
            <consortium name="RefSeq"/>
        </authorList>
    </citation>
    <scope>IDENTIFICATION</scope>
    <source>
        <strain evidence="9">OHB3-1</strain>
    </source>
</reference>
<name>A0A6J1DDB8_MOMCH</name>
<feature type="transmembrane region" description="Helical" evidence="7">
    <location>
        <begin position="131"/>
        <end position="152"/>
    </location>
</feature>
<feature type="transmembrane region" description="Helical" evidence="7">
    <location>
        <begin position="35"/>
        <end position="59"/>
    </location>
</feature>
<evidence type="ECO:0000313" key="9">
    <source>
        <dbReference type="RefSeq" id="XP_022151036.1"/>
    </source>
</evidence>
<feature type="transmembrane region" description="Helical" evidence="7">
    <location>
        <begin position="98"/>
        <end position="119"/>
    </location>
</feature>
<comment type="similarity">
    <text evidence="2">Belongs to the SLC29A/ENT transporter (TC 2.A.57) family.</text>
</comment>
<dbReference type="RefSeq" id="XP_022151036.1">
    <property type="nucleotide sequence ID" value="XM_022295344.1"/>
</dbReference>
<sequence>MGGGVADSQVDSETALLLGGATADKIPNDPFNLTYITYFFLGVGCLLPWNVFITAVDYFSYIYPDTRVDRIFAVVNLLVALIGLVFVVLYTHRSDARVRINAGMGLFTLALLLVPLLDVSYIRGQIGLYNGFYVTVGAVVLCGVGDALVQGGVIGSAGELPERYMQAVVSGTAAAGVLVSVLRIVTKAMYPQDAHGLRQSANLYFTVGIAIMILCTVLYNVAAKLPVVKHFESLKNQEKQESGGVFGSMKKSTLWDIISRIKIYAIGLALINIVTLSIFPGFITEDVHSEIFKDWYPALLITGYNIFDLIGKYLSSVYLIENPKIAFGGCIGRLLFYPLFLGCLHGPQFLRTEIPVVILTYLLGLTNGYLAAVKYILAPKVVPFEYAEISGVLLVLFSFSGLAIGSVVAWFWVI</sequence>
<dbReference type="KEGG" id="mcha:111019056"/>
<feature type="transmembrane region" description="Helical" evidence="7">
    <location>
        <begin position="71"/>
        <end position="92"/>
    </location>
</feature>
<evidence type="ECO:0000256" key="6">
    <source>
        <dbReference type="ARBA" id="ARBA00023136"/>
    </source>
</evidence>
<protein>
    <submittedName>
        <fullName evidence="9">Equilibrative nucleotide transporter 1-like</fullName>
    </submittedName>
</protein>
<evidence type="ECO:0000256" key="5">
    <source>
        <dbReference type="ARBA" id="ARBA00022989"/>
    </source>
</evidence>
<comment type="subcellular location">
    <subcellularLocation>
        <location evidence="1">Membrane</location>
        <topology evidence="1">Multi-pass membrane protein</topology>
    </subcellularLocation>
</comment>